<dbReference type="EMBL" id="GBRH01230607">
    <property type="protein sequence ID" value="JAD67288.1"/>
    <property type="molecule type" value="Transcribed_RNA"/>
</dbReference>
<sequence>MPSGQSKEPTIFCPLLSLHILMLYF</sequence>
<name>A0A0A9BYJ3_ARUDO</name>
<dbReference type="AlphaFoldDB" id="A0A0A9BYJ3"/>
<accession>A0A0A9BYJ3</accession>
<reference evidence="1" key="1">
    <citation type="submission" date="2014-09" db="EMBL/GenBank/DDBJ databases">
        <authorList>
            <person name="Magalhaes I.L.F."/>
            <person name="Oliveira U."/>
            <person name="Santos F.R."/>
            <person name="Vidigal T.H.D.A."/>
            <person name="Brescovit A.D."/>
            <person name="Santos A.J."/>
        </authorList>
    </citation>
    <scope>NUCLEOTIDE SEQUENCE</scope>
    <source>
        <tissue evidence="1">Shoot tissue taken approximately 20 cm above the soil surface</tissue>
    </source>
</reference>
<proteinExistence type="predicted"/>
<reference evidence="1" key="2">
    <citation type="journal article" date="2015" name="Data Brief">
        <title>Shoot transcriptome of the giant reed, Arundo donax.</title>
        <authorList>
            <person name="Barrero R.A."/>
            <person name="Guerrero F.D."/>
            <person name="Moolhuijzen P."/>
            <person name="Goolsby J.A."/>
            <person name="Tidwell J."/>
            <person name="Bellgard S.E."/>
            <person name="Bellgard M.I."/>
        </authorList>
    </citation>
    <scope>NUCLEOTIDE SEQUENCE</scope>
    <source>
        <tissue evidence="1">Shoot tissue taken approximately 20 cm above the soil surface</tissue>
    </source>
</reference>
<protein>
    <submittedName>
        <fullName evidence="1">Uncharacterized protein</fullName>
    </submittedName>
</protein>
<organism evidence="1">
    <name type="scientific">Arundo donax</name>
    <name type="common">Giant reed</name>
    <name type="synonym">Donax arundinaceus</name>
    <dbReference type="NCBI Taxonomy" id="35708"/>
    <lineage>
        <taxon>Eukaryota</taxon>
        <taxon>Viridiplantae</taxon>
        <taxon>Streptophyta</taxon>
        <taxon>Embryophyta</taxon>
        <taxon>Tracheophyta</taxon>
        <taxon>Spermatophyta</taxon>
        <taxon>Magnoliopsida</taxon>
        <taxon>Liliopsida</taxon>
        <taxon>Poales</taxon>
        <taxon>Poaceae</taxon>
        <taxon>PACMAD clade</taxon>
        <taxon>Arundinoideae</taxon>
        <taxon>Arundineae</taxon>
        <taxon>Arundo</taxon>
    </lineage>
</organism>
<evidence type="ECO:0000313" key="1">
    <source>
        <dbReference type="EMBL" id="JAD67288.1"/>
    </source>
</evidence>